<dbReference type="Proteomes" id="UP000517252">
    <property type="component" value="Unassembled WGS sequence"/>
</dbReference>
<dbReference type="InterPro" id="IPR046331">
    <property type="entry name" value="GPAM1-like"/>
</dbReference>
<feature type="domain" description="DUF3752" evidence="2">
    <location>
        <begin position="182"/>
        <end position="349"/>
    </location>
</feature>
<feature type="compositionally biased region" description="Basic and acidic residues" evidence="1">
    <location>
        <begin position="312"/>
        <end position="323"/>
    </location>
</feature>
<feature type="compositionally biased region" description="Acidic residues" evidence="1">
    <location>
        <begin position="132"/>
        <end position="144"/>
    </location>
</feature>
<feature type="compositionally biased region" description="Basic and acidic residues" evidence="1">
    <location>
        <begin position="283"/>
        <end position="293"/>
    </location>
</feature>
<feature type="compositionally biased region" description="Basic and acidic residues" evidence="1">
    <location>
        <begin position="261"/>
        <end position="271"/>
    </location>
</feature>
<reference evidence="3 4" key="1">
    <citation type="submission" date="2020-07" db="EMBL/GenBank/DDBJ databases">
        <title>Trichoderma asperellum IC-1 whole genome shotgun sequence.</title>
        <authorList>
            <person name="Kanamasa S."/>
            <person name="Takahashi H."/>
        </authorList>
    </citation>
    <scope>NUCLEOTIDE SEQUENCE [LARGE SCALE GENOMIC DNA]</scope>
    <source>
        <strain evidence="3 4">IC-1</strain>
    </source>
</reference>
<feature type="compositionally biased region" description="Low complexity" evidence="1">
    <location>
        <begin position="203"/>
        <end position="217"/>
    </location>
</feature>
<dbReference type="EMBL" id="BLZH01000007">
    <property type="protein sequence ID" value="GFP56667.1"/>
    <property type="molecule type" value="Genomic_DNA"/>
</dbReference>
<feature type="compositionally biased region" description="Gly residues" evidence="1">
    <location>
        <begin position="247"/>
        <end position="258"/>
    </location>
</feature>
<dbReference type="PANTHER" id="PTHR46370">
    <property type="entry name" value="GPALPP MOTIFS-CONTAINING PROTEIN 1"/>
    <property type="match status" value="1"/>
</dbReference>
<organism evidence="3 4">
    <name type="scientific">Trichoderma asperellum</name>
    <name type="common">Filamentous fungus</name>
    <dbReference type="NCBI Taxonomy" id="101201"/>
    <lineage>
        <taxon>Eukaryota</taxon>
        <taxon>Fungi</taxon>
        <taxon>Dikarya</taxon>
        <taxon>Ascomycota</taxon>
        <taxon>Pezizomycotina</taxon>
        <taxon>Sordariomycetes</taxon>
        <taxon>Hypocreomycetidae</taxon>
        <taxon>Hypocreales</taxon>
        <taxon>Hypocreaceae</taxon>
        <taxon>Trichoderma</taxon>
    </lineage>
</organism>
<protein>
    <recommendedName>
        <fullName evidence="2">DUF3752 domain-containing protein</fullName>
    </recommendedName>
</protein>
<dbReference type="Pfam" id="PF12572">
    <property type="entry name" value="DUF3752"/>
    <property type="match status" value="1"/>
</dbReference>
<dbReference type="OrthoDB" id="73491at2759"/>
<feature type="compositionally biased region" description="Acidic residues" evidence="1">
    <location>
        <begin position="98"/>
        <end position="109"/>
    </location>
</feature>
<evidence type="ECO:0000313" key="3">
    <source>
        <dbReference type="EMBL" id="GFP56667.1"/>
    </source>
</evidence>
<name>A0A6V8QVR2_TRIAP</name>
<dbReference type="AlphaFoldDB" id="A0A6V8QVR2"/>
<dbReference type="InterPro" id="IPR022226">
    <property type="entry name" value="DUF3752"/>
</dbReference>
<evidence type="ECO:0000313" key="4">
    <source>
        <dbReference type="Proteomes" id="UP000517252"/>
    </source>
</evidence>
<evidence type="ECO:0000259" key="2">
    <source>
        <dbReference type="Pfam" id="PF12572"/>
    </source>
</evidence>
<feature type="compositionally biased region" description="Polar residues" evidence="1">
    <location>
        <begin position="43"/>
        <end position="60"/>
    </location>
</feature>
<proteinExistence type="predicted"/>
<evidence type="ECO:0000256" key="1">
    <source>
        <dbReference type="SAM" id="MobiDB-lite"/>
    </source>
</evidence>
<accession>A0A6V8QVR2</accession>
<sequence length="354" mass="37338">MSSIGPQLPPHLTKRKHDDDDDDDTDDTSTCPSNKHPRRDDNTAQPPQNQDEIDINGSSSDSEDDYGPPRPSTLPAAPAPRSVGPSLPPHLAAAANNNEDEINLSDSDSDPLPQPPPATAAATATNPPNPDPDSDSSDDDDDDFGPSLPSASAPRARQIGPSLPPSDLDAAPKRDEWMLAPPPSSSTFSERDTTKIRARKFASKPSAAPASAPGAPSIWTETPEEKLKRLQDSVLGRTPSASSSAEAGGGGGGGGGGASELQRKKQLRDEALAADIQAQRGKTLLEEHQGAGEKRKKKAGAATRPEDEEDDPSKRAFDREKDMAVGGRITATQRKELINKSANFGGRFQKGSFL</sequence>
<feature type="region of interest" description="Disordered" evidence="1">
    <location>
        <begin position="1"/>
        <end position="329"/>
    </location>
</feature>
<gene>
    <name evidence="3" type="ORF">TASIC1_0007015900</name>
</gene>
<dbReference type="PANTHER" id="PTHR46370:SF1">
    <property type="entry name" value="GPALPP MOTIFS-CONTAINING PROTEIN 1"/>
    <property type="match status" value="1"/>
</dbReference>
<comment type="caution">
    <text evidence="3">The sequence shown here is derived from an EMBL/GenBank/DDBJ whole genome shotgun (WGS) entry which is preliminary data.</text>
</comment>